<feature type="coiled-coil region" evidence="1">
    <location>
        <begin position="122"/>
        <end position="175"/>
    </location>
</feature>
<keyword evidence="4" id="KW-1185">Reference proteome</keyword>
<evidence type="ECO:0000313" key="3">
    <source>
        <dbReference type="EMBL" id="KAF5346600.1"/>
    </source>
</evidence>
<comment type="caution">
    <text evidence="3">The sequence shown here is derived from an EMBL/GenBank/DDBJ whole genome shotgun (WGS) entry which is preliminary data.</text>
</comment>
<reference evidence="3 4" key="1">
    <citation type="journal article" date="2020" name="ISME J.">
        <title>Uncovering the hidden diversity of litter-decomposition mechanisms in mushroom-forming fungi.</title>
        <authorList>
            <person name="Floudas D."/>
            <person name="Bentzer J."/>
            <person name="Ahren D."/>
            <person name="Johansson T."/>
            <person name="Persson P."/>
            <person name="Tunlid A."/>
        </authorList>
    </citation>
    <scope>NUCLEOTIDE SEQUENCE [LARGE SCALE GENOMIC DNA]</scope>
    <source>
        <strain evidence="3 4">CBS 291.85</strain>
    </source>
</reference>
<protein>
    <submittedName>
        <fullName evidence="3">Uncharacterized protein</fullName>
    </submittedName>
</protein>
<evidence type="ECO:0000313" key="4">
    <source>
        <dbReference type="Proteomes" id="UP000559256"/>
    </source>
</evidence>
<keyword evidence="1" id="KW-0175">Coiled coil</keyword>
<evidence type="ECO:0000256" key="1">
    <source>
        <dbReference type="SAM" id="Coils"/>
    </source>
</evidence>
<feature type="region of interest" description="Disordered" evidence="2">
    <location>
        <begin position="1"/>
        <end position="44"/>
    </location>
</feature>
<name>A0A8H5FR70_9AGAR</name>
<proteinExistence type="predicted"/>
<dbReference type="AlphaFoldDB" id="A0A8H5FR70"/>
<dbReference type="Proteomes" id="UP000559256">
    <property type="component" value="Unassembled WGS sequence"/>
</dbReference>
<feature type="compositionally biased region" description="Low complexity" evidence="2">
    <location>
        <begin position="1"/>
        <end position="22"/>
    </location>
</feature>
<feature type="compositionally biased region" description="Polar residues" evidence="2">
    <location>
        <begin position="33"/>
        <end position="44"/>
    </location>
</feature>
<gene>
    <name evidence="3" type="ORF">D9758_013486</name>
</gene>
<dbReference type="EMBL" id="JAACJM010000101">
    <property type="protein sequence ID" value="KAF5346600.1"/>
    <property type="molecule type" value="Genomic_DNA"/>
</dbReference>
<sequence length="259" mass="29590">MDGIVQTSSYQQHSSLSISSSQECISPDDAGNNPASHSVLETDTVPSDYESVSVNSEESFEDYTSGEFTEANEKPIERIVVACDDDSFMKRVADVISTSVQNSFGDLEKTLVTISGVMEVLIKQTEVRLSALEQENKELKKELSETKAQEMRDEMKEMVTRLEILEKENKEVKREHVMDSTKLISTFAMSKDDLKEVLNETNAENRRITTIVDRLDRSSGWDCPQLEDLNSEQRQICERSKKEWNEEWAKQRLLYYCAC</sequence>
<evidence type="ECO:0000256" key="2">
    <source>
        <dbReference type="SAM" id="MobiDB-lite"/>
    </source>
</evidence>
<accession>A0A8H5FR70</accession>
<organism evidence="3 4">
    <name type="scientific">Tetrapyrgos nigripes</name>
    <dbReference type="NCBI Taxonomy" id="182062"/>
    <lineage>
        <taxon>Eukaryota</taxon>
        <taxon>Fungi</taxon>
        <taxon>Dikarya</taxon>
        <taxon>Basidiomycota</taxon>
        <taxon>Agaricomycotina</taxon>
        <taxon>Agaricomycetes</taxon>
        <taxon>Agaricomycetidae</taxon>
        <taxon>Agaricales</taxon>
        <taxon>Marasmiineae</taxon>
        <taxon>Marasmiaceae</taxon>
        <taxon>Tetrapyrgos</taxon>
    </lineage>
</organism>